<reference evidence="2" key="2">
    <citation type="submission" date="2013-05" db="EMBL/GenBank/DDBJ databases">
        <authorList>
            <person name="Carter J.-M."/>
            <person name="Baker S.C."/>
            <person name="Pink R."/>
            <person name="Carter D.R.F."/>
            <person name="Collins A."/>
            <person name="Tomlin J."/>
            <person name="Gibbs M."/>
            <person name="Breuker C.J."/>
        </authorList>
    </citation>
    <scope>NUCLEOTIDE SEQUENCE</scope>
    <source>
        <tissue evidence="2">Ovary</tissue>
    </source>
</reference>
<evidence type="ECO:0000256" key="1">
    <source>
        <dbReference type="SAM" id="Phobius"/>
    </source>
</evidence>
<sequence>MLIIQSHSYLIVSMLLGSYLYPFLMQCKCCMKMEAKIKCRTCNKIDNIQLSFFGLGKLENMNHVIYSI</sequence>
<evidence type="ECO:0000313" key="2">
    <source>
        <dbReference type="EMBL" id="JAA86847.1"/>
    </source>
</evidence>
<keyword evidence="1" id="KW-0812">Transmembrane</keyword>
<organism evidence="2">
    <name type="scientific">Pararge aegeria</name>
    <name type="common">speckled wood butterfly</name>
    <dbReference type="NCBI Taxonomy" id="116150"/>
    <lineage>
        <taxon>Eukaryota</taxon>
        <taxon>Metazoa</taxon>
        <taxon>Ecdysozoa</taxon>
        <taxon>Arthropoda</taxon>
        <taxon>Hexapoda</taxon>
        <taxon>Insecta</taxon>
        <taxon>Pterygota</taxon>
        <taxon>Neoptera</taxon>
        <taxon>Endopterygota</taxon>
        <taxon>Lepidoptera</taxon>
        <taxon>Glossata</taxon>
        <taxon>Ditrysia</taxon>
        <taxon>Papilionoidea</taxon>
        <taxon>Nymphalidae</taxon>
        <taxon>Satyrinae</taxon>
        <taxon>Satyrini</taxon>
        <taxon>Parargina</taxon>
        <taxon>Pararge</taxon>
    </lineage>
</organism>
<protein>
    <submittedName>
        <fullName evidence="2">Uncharacterized protein</fullName>
    </submittedName>
</protein>
<keyword evidence="1" id="KW-0472">Membrane</keyword>
<keyword evidence="1" id="KW-1133">Transmembrane helix</keyword>
<dbReference type="EMBL" id="GAIX01005713">
    <property type="protein sequence ID" value="JAA86847.1"/>
    <property type="molecule type" value="Transcribed_RNA"/>
</dbReference>
<accession>S4PX38</accession>
<dbReference type="AlphaFoldDB" id="S4PX38"/>
<reference evidence="2" key="1">
    <citation type="journal article" date="2013" name="BMC Genomics">
        <title>Unscrambling butterfly oogenesis.</title>
        <authorList>
            <person name="Carter J.M."/>
            <person name="Baker S.C."/>
            <person name="Pink R."/>
            <person name="Carter D.R."/>
            <person name="Collins A."/>
            <person name="Tomlin J."/>
            <person name="Gibbs M."/>
            <person name="Breuker C.J."/>
        </authorList>
    </citation>
    <scope>NUCLEOTIDE SEQUENCE</scope>
    <source>
        <tissue evidence="2">Ovary</tissue>
    </source>
</reference>
<name>S4PX38_9NEOP</name>
<feature type="transmembrane region" description="Helical" evidence="1">
    <location>
        <begin position="6"/>
        <end position="24"/>
    </location>
</feature>
<proteinExistence type="predicted"/>